<feature type="compositionally biased region" description="Polar residues" evidence="2">
    <location>
        <begin position="144"/>
        <end position="161"/>
    </location>
</feature>
<feature type="region of interest" description="Disordered" evidence="2">
    <location>
        <begin position="39"/>
        <end position="107"/>
    </location>
</feature>
<feature type="region of interest" description="Disordered" evidence="2">
    <location>
        <begin position="120"/>
        <end position="357"/>
    </location>
</feature>
<name>A0A135S8H3_9PEZI</name>
<dbReference type="EMBL" id="JFBX01000642">
    <property type="protein sequence ID" value="KXH32209.1"/>
    <property type="molecule type" value="Genomic_DNA"/>
</dbReference>
<gene>
    <name evidence="3" type="ORF">CSIM01_05878</name>
</gene>
<evidence type="ECO:0000256" key="2">
    <source>
        <dbReference type="SAM" id="MobiDB-lite"/>
    </source>
</evidence>
<feature type="compositionally biased region" description="Polar residues" evidence="2">
    <location>
        <begin position="231"/>
        <end position="240"/>
    </location>
</feature>
<feature type="compositionally biased region" description="Basic and acidic residues" evidence="2">
    <location>
        <begin position="83"/>
        <end position="92"/>
    </location>
</feature>
<accession>A0A135S8H3</accession>
<keyword evidence="1" id="KW-0175">Coiled coil</keyword>
<feature type="region of interest" description="Disordered" evidence="2">
    <location>
        <begin position="386"/>
        <end position="413"/>
    </location>
</feature>
<feature type="compositionally biased region" description="Polar residues" evidence="2">
    <location>
        <begin position="176"/>
        <end position="204"/>
    </location>
</feature>
<keyword evidence="4" id="KW-1185">Reference proteome</keyword>
<reference evidence="3 4" key="1">
    <citation type="submission" date="2014-02" db="EMBL/GenBank/DDBJ databases">
        <title>The genome sequence of Colletotrichum simmondsii CBS122122.</title>
        <authorList>
            <person name="Baroncelli R."/>
            <person name="Thon M.R."/>
        </authorList>
    </citation>
    <scope>NUCLEOTIDE SEQUENCE [LARGE SCALE GENOMIC DNA]</scope>
    <source>
        <strain evidence="3 4">CBS122122</strain>
    </source>
</reference>
<protein>
    <submittedName>
        <fullName evidence="3">Uncharacterized protein</fullName>
    </submittedName>
</protein>
<feature type="compositionally biased region" description="Polar residues" evidence="2">
    <location>
        <begin position="275"/>
        <end position="298"/>
    </location>
</feature>
<feature type="compositionally biased region" description="Polar residues" evidence="2">
    <location>
        <begin position="473"/>
        <end position="485"/>
    </location>
</feature>
<dbReference type="AlphaFoldDB" id="A0A135S8H3"/>
<evidence type="ECO:0000313" key="4">
    <source>
        <dbReference type="Proteomes" id="UP000070328"/>
    </source>
</evidence>
<evidence type="ECO:0000313" key="3">
    <source>
        <dbReference type="EMBL" id="KXH32209.1"/>
    </source>
</evidence>
<comment type="caution">
    <text evidence="3">The sequence shown here is derived from an EMBL/GenBank/DDBJ whole genome shotgun (WGS) entry which is preliminary data.</text>
</comment>
<sequence>MESLGQQSTKRCAEDGCDSSALNGILCLRHQAERRIARPSAAHLAAGSSGRAPSRPSVVQNPSQNIGRARHNDQSRSSQSHPRGRDFRDEPAHASQGAYATVRRTNLPPDLMGKLAMTARKTAVAKAPPQKRKEEETHPRFHTTFAQTHTPESVSPTNQETLPPGTFNPFRPLLNQVHSPSQDQTKRLSGSTDSNQRVSQTSAIVEQVQPRGKKTWGYNSARASSGGYRPGQSSRASQESAMMPGTKNASHATGDLSTRPDAESHRSQLGGRTSIAPSTSTLSGNRSFDSLPHVNTKSLPPMHVKSAPSASRSASTSRFTSSAGKRRRLDITDTTSESSSSFSSSDGNLDDDDDEIDGRAPEQAKAVIGHPRSSTYLGATATLNTSQSTSSLGLPGANLEASRSRSLRNQDTTRLGAVFRPIVLSSSSDEDEDGRRETGGRIRQPKLANGQSNNHVLLPNGTLRQGSALGRADQQNRNQQDPKSSFSRKTKKLTCEQRRLQLCADFEFTKFDAMIYSQPDATRPPLGVYTLAAPIETSKGASTPGADDGRFHMKLDPRIHWPHNRSDQWYKSKMEEIKARGGRKANFGKAAKRMRQQRLAEERQEEEDQLAVVRGEPRPWSHHRHMDFGDVPEEELPIYVRRNEEWVRGAAWMRKMHEESRRRDARRAAELFKEHLASNGR</sequence>
<dbReference type="OrthoDB" id="3550599at2759"/>
<dbReference type="Proteomes" id="UP000070328">
    <property type="component" value="Unassembled WGS sequence"/>
</dbReference>
<feature type="compositionally biased region" description="Polar residues" evidence="2">
    <location>
        <begin position="57"/>
        <end position="66"/>
    </location>
</feature>
<feature type="region of interest" description="Disordered" evidence="2">
    <location>
        <begin position="426"/>
        <end position="491"/>
    </location>
</feature>
<organism evidence="3 4">
    <name type="scientific">Colletotrichum simmondsii</name>
    <dbReference type="NCBI Taxonomy" id="703756"/>
    <lineage>
        <taxon>Eukaryota</taxon>
        <taxon>Fungi</taxon>
        <taxon>Dikarya</taxon>
        <taxon>Ascomycota</taxon>
        <taxon>Pezizomycotina</taxon>
        <taxon>Sordariomycetes</taxon>
        <taxon>Hypocreomycetidae</taxon>
        <taxon>Glomerellales</taxon>
        <taxon>Glomerellaceae</taxon>
        <taxon>Colletotrichum</taxon>
        <taxon>Colletotrichum acutatum species complex</taxon>
    </lineage>
</organism>
<feature type="coiled-coil region" evidence="1">
    <location>
        <begin position="589"/>
        <end position="616"/>
    </location>
</feature>
<feature type="compositionally biased region" description="Low complexity" evidence="2">
    <location>
        <begin position="306"/>
        <end position="323"/>
    </location>
</feature>
<proteinExistence type="predicted"/>
<feature type="compositionally biased region" description="Low complexity" evidence="2">
    <location>
        <begin position="332"/>
        <end position="347"/>
    </location>
</feature>
<evidence type="ECO:0000256" key="1">
    <source>
        <dbReference type="SAM" id="Coils"/>
    </source>
</evidence>